<reference evidence="1 2" key="1">
    <citation type="submission" date="2017-04" db="EMBL/GenBank/DDBJ databases">
        <authorList>
            <person name="Afonso C.L."/>
            <person name="Miller P.J."/>
            <person name="Scott M.A."/>
            <person name="Spackman E."/>
            <person name="Goraichik I."/>
            <person name="Dimitrov K.M."/>
            <person name="Suarez D.L."/>
            <person name="Swayne D.E."/>
        </authorList>
    </citation>
    <scope>NUCLEOTIDE SEQUENCE [LARGE SCALE GENOMIC DNA]</scope>
    <source>
        <strain evidence="1 2">KR-140</strain>
    </source>
</reference>
<dbReference type="AlphaFoldDB" id="A0A1W1UU46"/>
<name>A0A1W1UU46_9DEIO</name>
<accession>A0A1W1UU46</accession>
<organism evidence="1 2">
    <name type="scientific">Deinococcus hopiensis KR-140</name>
    <dbReference type="NCBI Taxonomy" id="695939"/>
    <lineage>
        <taxon>Bacteria</taxon>
        <taxon>Thermotogati</taxon>
        <taxon>Deinococcota</taxon>
        <taxon>Deinococci</taxon>
        <taxon>Deinococcales</taxon>
        <taxon>Deinococcaceae</taxon>
        <taxon>Deinococcus</taxon>
    </lineage>
</organism>
<gene>
    <name evidence="1" type="ORF">SAMN00790413_05188</name>
</gene>
<proteinExistence type="predicted"/>
<dbReference type="EMBL" id="FWWU01000007">
    <property type="protein sequence ID" value="SMB84556.1"/>
    <property type="molecule type" value="Genomic_DNA"/>
</dbReference>
<evidence type="ECO:0000313" key="2">
    <source>
        <dbReference type="Proteomes" id="UP000192582"/>
    </source>
</evidence>
<sequence length="75" mass="8398">MYAGRMEWSELEATIRQKVAEQPRGFQARLGEALGVKQPSVTQALSGKKAFPREWVGKTLDMLGLEIVVRPKAQQ</sequence>
<evidence type="ECO:0000313" key="1">
    <source>
        <dbReference type="EMBL" id="SMB84556.1"/>
    </source>
</evidence>
<dbReference type="STRING" id="695939.SAMN00790413_05188"/>
<dbReference type="Proteomes" id="UP000192582">
    <property type="component" value="Unassembled WGS sequence"/>
</dbReference>
<keyword evidence="2" id="KW-1185">Reference proteome</keyword>
<evidence type="ECO:0008006" key="3">
    <source>
        <dbReference type="Google" id="ProtNLM"/>
    </source>
</evidence>
<protein>
    <recommendedName>
        <fullName evidence="3">HTH cro/C1-type domain-containing protein</fullName>
    </recommendedName>
</protein>